<dbReference type="PATRIC" id="fig|576611.7.peg.935"/>
<evidence type="ECO:0000313" key="1">
    <source>
        <dbReference type="EMBL" id="AKD25251.1"/>
    </source>
</evidence>
<sequence length="71" mass="8557">MRCMLMEVVNMSTRLKRWARTIEQIDLSKRTPEVAIGYLDSKYRDIAWRYIRILGFERTISFMASNNFHPE</sequence>
<gene>
    <name evidence="1" type="ORF">CL55_00009180</name>
</gene>
<accession>A0A0E3ZJU3</accession>
<keyword evidence="2" id="KW-1185">Reference proteome</keyword>
<dbReference type="HOGENOM" id="CLU_2913172_0_0_4"/>
<dbReference type="KEGG" id="pdq:CL55_00009180"/>
<name>A0A0E3ZJU3_9BURK</name>
<dbReference type="STRING" id="1835254.CL55_00009180"/>
<dbReference type="Proteomes" id="UP000061135">
    <property type="component" value="Chromosome"/>
</dbReference>
<protein>
    <submittedName>
        <fullName evidence="1">Uncharacterized protein</fullName>
    </submittedName>
</protein>
<dbReference type="EMBL" id="CP007501">
    <property type="protein sequence ID" value="AKD25251.1"/>
    <property type="molecule type" value="Genomic_DNA"/>
</dbReference>
<organism evidence="1 2">
    <name type="scientific">Polynucleobacter duraquae</name>
    <dbReference type="NCBI Taxonomy" id="1835254"/>
    <lineage>
        <taxon>Bacteria</taxon>
        <taxon>Pseudomonadati</taxon>
        <taxon>Pseudomonadota</taxon>
        <taxon>Betaproteobacteria</taxon>
        <taxon>Burkholderiales</taxon>
        <taxon>Burkholderiaceae</taxon>
        <taxon>Polynucleobacter</taxon>
    </lineage>
</organism>
<evidence type="ECO:0000313" key="2">
    <source>
        <dbReference type="Proteomes" id="UP000061135"/>
    </source>
</evidence>
<dbReference type="AlphaFoldDB" id="A0A0E3ZJU3"/>
<proteinExistence type="predicted"/>
<reference evidence="1 2" key="1">
    <citation type="submission" date="2014-03" db="EMBL/GenBank/DDBJ databases">
        <title>Genome of Polynucleobacter strain MWH-MoK4.</title>
        <authorList>
            <person name="Hahn M.W."/>
        </authorList>
    </citation>
    <scope>NUCLEOTIDE SEQUENCE [LARGE SCALE GENOMIC DNA]</scope>
    <source>
        <strain evidence="1 2">MWH-MoK4</strain>
    </source>
</reference>